<dbReference type="PANTHER" id="PTHR42791">
    <property type="entry name" value="GNAT FAMILY ACETYLTRANSFERASE"/>
    <property type="match status" value="1"/>
</dbReference>
<feature type="compositionally biased region" description="Basic and acidic residues" evidence="1">
    <location>
        <begin position="267"/>
        <end position="277"/>
    </location>
</feature>
<dbReference type="InterPro" id="IPR016181">
    <property type="entry name" value="Acyl_CoA_acyltransferase"/>
</dbReference>
<evidence type="ECO:0000259" key="2">
    <source>
        <dbReference type="PROSITE" id="PS51186"/>
    </source>
</evidence>
<dbReference type="PANTHER" id="PTHR42791:SF2">
    <property type="entry name" value="N-ACETYLTRANSFERASE DOMAIN-CONTAINING PROTEIN"/>
    <property type="match status" value="1"/>
</dbReference>
<dbReference type="EMBL" id="JAQQWP010000002">
    <property type="protein sequence ID" value="KAK8130599.1"/>
    <property type="molecule type" value="Genomic_DNA"/>
</dbReference>
<dbReference type="AlphaFoldDB" id="A0AAW0R9N8"/>
<dbReference type="Pfam" id="PF13673">
    <property type="entry name" value="Acetyltransf_10"/>
    <property type="match status" value="1"/>
</dbReference>
<dbReference type="SUPFAM" id="SSF55729">
    <property type="entry name" value="Acyl-CoA N-acyltransferases (Nat)"/>
    <property type="match status" value="1"/>
</dbReference>
<evidence type="ECO:0000313" key="3">
    <source>
        <dbReference type="EMBL" id="KAK8130599.1"/>
    </source>
</evidence>
<dbReference type="InterPro" id="IPR000182">
    <property type="entry name" value="GNAT_dom"/>
</dbReference>
<dbReference type="Gene3D" id="3.40.630.30">
    <property type="match status" value="1"/>
</dbReference>
<keyword evidence="4" id="KW-1185">Reference proteome</keyword>
<feature type="domain" description="N-acetyltransferase" evidence="2">
    <location>
        <begin position="3"/>
        <end position="211"/>
    </location>
</feature>
<comment type="caution">
    <text evidence="3">The sequence shown here is derived from an EMBL/GenBank/DDBJ whole genome shotgun (WGS) entry which is preliminary data.</text>
</comment>
<name>A0AAW0R9N8_9PEZI</name>
<feature type="compositionally biased region" description="Polar residues" evidence="1">
    <location>
        <begin position="252"/>
        <end position="265"/>
    </location>
</feature>
<evidence type="ECO:0000256" key="1">
    <source>
        <dbReference type="SAM" id="MobiDB-lite"/>
    </source>
</evidence>
<dbReference type="CDD" id="cd04301">
    <property type="entry name" value="NAT_SF"/>
    <property type="match status" value="1"/>
</dbReference>
<feature type="compositionally biased region" description="Basic and acidic residues" evidence="1">
    <location>
        <begin position="228"/>
        <end position="250"/>
    </location>
</feature>
<dbReference type="GO" id="GO:0016747">
    <property type="term" value="F:acyltransferase activity, transferring groups other than amino-acyl groups"/>
    <property type="evidence" value="ECO:0007669"/>
    <property type="project" value="InterPro"/>
</dbReference>
<evidence type="ECO:0000313" key="4">
    <source>
        <dbReference type="Proteomes" id="UP001392437"/>
    </source>
</evidence>
<dbReference type="Proteomes" id="UP001392437">
    <property type="component" value="Unassembled WGS sequence"/>
</dbReference>
<dbReference type="PROSITE" id="PS51186">
    <property type="entry name" value="GNAT"/>
    <property type="match status" value="1"/>
</dbReference>
<dbReference type="InterPro" id="IPR052523">
    <property type="entry name" value="Trichothecene_AcTrans"/>
</dbReference>
<feature type="region of interest" description="Disordered" evidence="1">
    <location>
        <begin position="208"/>
        <end position="286"/>
    </location>
</feature>
<reference evidence="3 4" key="1">
    <citation type="submission" date="2023-01" db="EMBL/GenBank/DDBJ databases">
        <title>Analysis of 21 Apiospora genomes using comparative genomics revels a genus with tremendous synthesis potential of carbohydrate active enzymes and secondary metabolites.</title>
        <authorList>
            <person name="Sorensen T."/>
        </authorList>
    </citation>
    <scope>NUCLEOTIDE SEQUENCE [LARGE SCALE GENOMIC DNA]</scope>
    <source>
        <strain evidence="3 4">CBS 117206</strain>
    </source>
</reference>
<accession>A0AAW0R9N8</accession>
<sequence>MAFHMREATADDIPALCDVFFDAFSEDPISSRIFPRSSALAQAEILDTFTHSVAEPGVHVFVMAEDLSDSASEAERKNAVLGYVEWVAPRTEPYTPPPPAPSTEGSQKVAALAQQFFEVMMRKQREHMAGTPHWHLAFIGVRRRAQGRGVARPLIQWGVDRADADGVEAYVQSSPMAAARYRRYGFEDFDSHHFALAGDYHEVFLKRKPKQQDQRQQQQQLPSSTVKDTIDTKDAKETKVTSSVEGRKGMTESLQTSHLFSTSGGTREGKSLDRFDHPPSAIAQVG</sequence>
<organism evidence="3 4">
    <name type="scientific">Apiospora kogelbergensis</name>
    <dbReference type="NCBI Taxonomy" id="1337665"/>
    <lineage>
        <taxon>Eukaryota</taxon>
        <taxon>Fungi</taxon>
        <taxon>Dikarya</taxon>
        <taxon>Ascomycota</taxon>
        <taxon>Pezizomycotina</taxon>
        <taxon>Sordariomycetes</taxon>
        <taxon>Xylariomycetidae</taxon>
        <taxon>Amphisphaeriales</taxon>
        <taxon>Apiosporaceae</taxon>
        <taxon>Apiospora</taxon>
    </lineage>
</organism>
<proteinExistence type="predicted"/>
<gene>
    <name evidence="3" type="ORF">PG999_002979</name>
</gene>
<protein>
    <recommendedName>
        <fullName evidence="2">N-acetyltransferase domain-containing protein</fullName>
    </recommendedName>
</protein>